<organism evidence="1 2">
    <name type="scientific">Carsonella ruddii</name>
    <dbReference type="NCBI Taxonomy" id="114186"/>
    <lineage>
        <taxon>Bacteria</taxon>
        <taxon>Pseudomonadati</taxon>
        <taxon>Pseudomonadota</taxon>
        <taxon>Gammaproteobacteria</taxon>
        <taxon>Oceanospirillales</taxon>
        <taxon>Halomonadaceae</taxon>
        <taxon>Zymobacter group</taxon>
        <taxon>Candidatus Carsonella</taxon>
    </lineage>
</organism>
<accession>A0A1U9RRH6</accession>
<proteinExistence type="predicted"/>
<dbReference type="AlphaFoldDB" id="A0A1U9RRH6"/>
<evidence type="ECO:0000313" key="1">
    <source>
        <dbReference type="EMBL" id="AQU89486.1"/>
    </source>
</evidence>
<dbReference type="RefSeq" id="WP_269317232.1">
    <property type="nucleotide sequence ID" value="NZ_CP019943.1"/>
</dbReference>
<dbReference type="EMBL" id="CP019943">
    <property type="protein sequence ID" value="AQU89486.1"/>
    <property type="molecule type" value="Genomic_DNA"/>
</dbReference>
<sequence>MSFLIRYKKENFENFLKRFKKNIEKQSKICKKEKNKILNKIK</sequence>
<evidence type="ECO:0000313" key="2">
    <source>
        <dbReference type="Proteomes" id="UP000189666"/>
    </source>
</evidence>
<reference evidence="1 2" key="1">
    <citation type="submission" date="2017-02" db="EMBL/GenBank/DDBJ databases">
        <title>Complete Genome of Candidatus Carsonella ruddii strain BC, a Nutritional Endosymbiont of Bactericera cockerelli.</title>
        <authorList>
            <person name="Riley A.B."/>
            <person name="Kim D.H."/>
            <person name="Hansen A.K."/>
        </authorList>
    </citation>
    <scope>NUCLEOTIDE SEQUENCE [LARGE SCALE GENOMIC DNA]</scope>
    <source>
        <strain evidence="1 2">BC</strain>
    </source>
</reference>
<protein>
    <submittedName>
        <fullName evidence="1">Uncharacterized protein</fullName>
    </submittedName>
</protein>
<name>A0A1U9RRH6_CARRU</name>
<gene>
    <name evidence="1" type="ORF">BW244_0068</name>
</gene>
<dbReference type="Proteomes" id="UP000189666">
    <property type="component" value="Chromosome"/>
</dbReference>